<evidence type="ECO:0000313" key="3">
    <source>
        <dbReference type="Proteomes" id="UP000663452"/>
    </source>
</evidence>
<dbReference type="Gene3D" id="1.10.1200.10">
    <property type="entry name" value="ACP-like"/>
    <property type="match status" value="1"/>
</dbReference>
<protein>
    <submittedName>
        <fullName evidence="2">Acyl carrier protein</fullName>
    </submittedName>
</protein>
<dbReference type="SUPFAM" id="SSF47336">
    <property type="entry name" value="ACP-like"/>
    <property type="match status" value="1"/>
</dbReference>
<dbReference type="InterPro" id="IPR009081">
    <property type="entry name" value="PP-bd_ACP"/>
</dbReference>
<sequence>MDRVQILDVIRDIVAYELKLVAHPQEIQEESDLLSDYSIDSIKIIQLIVEIETAFDFEIDTAMLSTETITRISELITYVGRQLLHADGD</sequence>
<dbReference type="Pfam" id="PF00550">
    <property type="entry name" value="PP-binding"/>
    <property type="match status" value="1"/>
</dbReference>
<accession>A0ABX7L863</accession>
<feature type="domain" description="Carrier" evidence="1">
    <location>
        <begin position="1"/>
        <end position="83"/>
    </location>
</feature>
<reference evidence="2 3" key="1">
    <citation type="submission" date="2021-02" db="EMBL/GenBank/DDBJ databases">
        <title>Paenibacillus tianjinensis sp. nov.</title>
        <authorList>
            <person name="Liu H."/>
        </authorList>
    </citation>
    <scope>NUCLEOTIDE SEQUENCE [LARGE SCALE GENOMIC DNA]</scope>
    <source>
        <strain evidence="2 3">TB2019</strain>
    </source>
</reference>
<evidence type="ECO:0000313" key="2">
    <source>
        <dbReference type="EMBL" id="QSF44397.1"/>
    </source>
</evidence>
<proteinExistence type="predicted"/>
<keyword evidence="3" id="KW-1185">Reference proteome</keyword>
<evidence type="ECO:0000259" key="1">
    <source>
        <dbReference type="PROSITE" id="PS50075"/>
    </source>
</evidence>
<name>A0ABX7L863_9BACL</name>
<organism evidence="2 3">
    <name type="scientific">Paenibacillus tianjinensis</name>
    <dbReference type="NCBI Taxonomy" id="2810347"/>
    <lineage>
        <taxon>Bacteria</taxon>
        <taxon>Bacillati</taxon>
        <taxon>Bacillota</taxon>
        <taxon>Bacilli</taxon>
        <taxon>Bacillales</taxon>
        <taxon>Paenibacillaceae</taxon>
        <taxon>Paenibacillus</taxon>
    </lineage>
</organism>
<dbReference type="Proteomes" id="UP000663452">
    <property type="component" value="Chromosome"/>
</dbReference>
<dbReference type="PROSITE" id="PS50075">
    <property type="entry name" value="CARRIER"/>
    <property type="match status" value="1"/>
</dbReference>
<dbReference type="InterPro" id="IPR036736">
    <property type="entry name" value="ACP-like_sf"/>
</dbReference>
<gene>
    <name evidence="2" type="ORF">JRJ22_24825</name>
</gene>
<dbReference type="EMBL" id="CP070969">
    <property type="protein sequence ID" value="QSF44397.1"/>
    <property type="molecule type" value="Genomic_DNA"/>
</dbReference>
<dbReference type="RefSeq" id="WP_206101978.1">
    <property type="nucleotide sequence ID" value="NZ_CP070969.1"/>
</dbReference>